<feature type="compositionally biased region" description="Low complexity" evidence="1">
    <location>
        <begin position="111"/>
        <end position="144"/>
    </location>
</feature>
<feature type="region of interest" description="Disordered" evidence="1">
    <location>
        <begin position="109"/>
        <end position="144"/>
    </location>
</feature>
<organism evidence="2">
    <name type="scientific">Amphimedon queenslandica</name>
    <name type="common">Sponge</name>
    <dbReference type="NCBI Taxonomy" id="400682"/>
    <lineage>
        <taxon>Eukaryota</taxon>
        <taxon>Metazoa</taxon>
        <taxon>Porifera</taxon>
        <taxon>Demospongiae</taxon>
        <taxon>Heteroscleromorpha</taxon>
        <taxon>Haplosclerida</taxon>
        <taxon>Niphatidae</taxon>
        <taxon>Amphimedon</taxon>
    </lineage>
</organism>
<evidence type="ECO:0000256" key="1">
    <source>
        <dbReference type="SAM" id="MobiDB-lite"/>
    </source>
</evidence>
<dbReference type="InParanoid" id="A0A1X7TYS4"/>
<feature type="compositionally biased region" description="Basic residues" evidence="1">
    <location>
        <begin position="159"/>
        <end position="179"/>
    </location>
</feature>
<accession>A0A1X7TYS4</accession>
<sequence>MIGFRKSGLFPFNRSIVNDRCTAPSKVFEKTDTDVPLPFQVTPPSGSNSIFSSLLLNNVAPISSVNVSPVAINSQTDASVNDNAVNNSSNDKELFTEEEMLFNKRFEEVSSDTLSEGTTTTCSTNVTSSTISTVSSSSRSQSDTLSEILVFPSAVCSSTRKKKKGKKGRKKSKRRKEKEKRRQKEEKERGRKREIDKKEEKKKREDDKKRREEEKGRIEEEKKLKEQTKKKNTKQLQEKIEFDSCPICGV</sequence>
<dbReference type="eggNOG" id="ENOG502T2TP">
    <property type="taxonomic scope" value="Eukaryota"/>
</dbReference>
<feature type="region of interest" description="Disordered" evidence="1">
    <location>
        <begin position="158"/>
        <end position="236"/>
    </location>
</feature>
<dbReference type="AlphaFoldDB" id="A0A1X7TYS4"/>
<protein>
    <submittedName>
        <fullName evidence="2">Uncharacterized protein</fullName>
    </submittedName>
</protein>
<evidence type="ECO:0000313" key="2">
    <source>
        <dbReference type="EnsemblMetazoa" id="Aqu2.1.20255_001"/>
    </source>
</evidence>
<reference evidence="2" key="1">
    <citation type="submission" date="2017-05" db="UniProtKB">
        <authorList>
            <consortium name="EnsemblMetazoa"/>
        </authorList>
    </citation>
    <scope>IDENTIFICATION</scope>
</reference>
<dbReference type="EnsemblMetazoa" id="Aqu2.1.20255_001">
    <property type="protein sequence ID" value="Aqu2.1.20255_001"/>
    <property type="gene ID" value="Aqu2.1.20255"/>
</dbReference>
<name>A0A1X7TYS4_AMPQE</name>
<feature type="compositionally biased region" description="Basic and acidic residues" evidence="1">
    <location>
        <begin position="180"/>
        <end position="229"/>
    </location>
</feature>
<proteinExistence type="predicted"/>